<evidence type="ECO:0000256" key="1">
    <source>
        <dbReference type="SAM" id="MobiDB-lite"/>
    </source>
</evidence>
<dbReference type="PROSITE" id="PS00726">
    <property type="entry name" value="AP_NUCLEASE_F1_1"/>
    <property type="match status" value="1"/>
</dbReference>
<dbReference type="InterPro" id="IPR036691">
    <property type="entry name" value="Endo/exonu/phosph_ase_sf"/>
</dbReference>
<evidence type="ECO:0000313" key="3">
    <source>
        <dbReference type="Proteomes" id="UP000554482"/>
    </source>
</evidence>
<proteinExistence type="predicted"/>
<dbReference type="SUPFAM" id="SSF56219">
    <property type="entry name" value="DNase I-like"/>
    <property type="match status" value="1"/>
</dbReference>
<sequence length="408" mass="47698">MSTRARSRTKKRGLSFCPTLVLSKIIEWEAFCRSKIRSRSRRDRGETSMNKSHRRSEEEETKHNHEWETEKRQVQITARVVGETSRSDRTLMVEFIGSEGSEGSVQMSGAPNQGEVNSNILMSLARCTIEEDIDNWCKWMVVPASSHLGLSFQLGQEMLKILLKNLCRSKLNREVKIEEMSSAVVEEVRQILEGGETIILLIMTIKVLTWNIRGLGNLESCGWVRKLLREKCPDIMFIQETKLSEERGSLFEHMWGERWSVLVCPVVEMSGVMMIVWNTDSVAMGEVRFLSSPEWDSQFSNAREVMLSKYNLDHNAILLDCCESQRRPSPFRFELMWLEEPICLLNIKEWWDSFQVEGRPSYKWWCKLKALKEKLKIWNRDVFGRVEDKMKLKLEVIEGIDKKRKQRH</sequence>
<dbReference type="GO" id="GO:0003677">
    <property type="term" value="F:DNA binding"/>
    <property type="evidence" value="ECO:0007669"/>
    <property type="project" value="InterPro"/>
</dbReference>
<reference evidence="2 3" key="1">
    <citation type="submission" date="2020-06" db="EMBL/GenBank/DDBJ databases">
        <title>Transcriptomic and genomic resources for Thalictrum thalictroides and T. hernandezii: Facilitating candidate gene discovery in an emerging model plant lineage.</title>
        <authorList>
            <person name="Arias T."/>
            <person name="Riano-Pachon D.M."/>
            <person name="Di Stilio V.S."/>
        </authorList>
    </citation>
    <scope>NUCLEOTIDE SEQUENCE [LARGE SCALE GENOMIC DNA]</scope>
    <source>
        <strain evidence="3">cv. WT478/WT964</strain>
        <tissue evidence="2">Leaves</tissue>
    </source>
</reference>
<comment type="caution">
    <text evidence="2">The sequence shown here is derived from an EMBL/GenBank/DDBJ whole genome shotgun (WGS) entry which is preliminary data.</text>
</comment>
<evidence type="ECO:0000313" key="2">
    <source>
        <dbReference type="EMBL" id="KAF5190149.1"/>
    </source>
</evidence>
<dbReference type="InterPro" id="IPR020847">
    <property type="entry name" value="AP_endonuclease_F1_BS"/>
</dbReference>
<evidence type="ECO:0008006" key="4">
    <source>
        <dbReference type="Google" id="ProtNLM"/>
    </source>
</evidence>
<protein>
    <recommendedName>
        <fullName evidence="4">Endonuclease/exonuclease/phosphatase domain-containing protein</fullName>
    </recommendedName>
</protein>
<accession>A0A7J6VYE3</accession>
<gene>
    <name evidence="2" type="ORF">FRX31_020264</name>
</gene>
<organism evidence="2 3">
    <name type="scientific">Thalictrum thalictroides</name>
    <name type="common">Rue-anemone</name>
    <name type="synonym">Anemone thalictroides</name>
    <dbReference type="NCBI Taxonomy" id="46969"/>
    <lineage>
        <taxon>Eukaryota</taxon>
        <taxon>Viridiplantae</taxon>
        <taxon>Streptophyta</taxon>
        <taxon>Embryophyta</taxon>
        <taxon>Tracheophyta</taxon>
        <taxon>Spermatophyta</taxon>
        <taxon>Magnoliopsida</taxon>
        <taxon>Ranunculales</taxon>
        <taxon>Ranunculaceae</taxon>
        <taxon>Thalictroideae</taxon>
        <taxon>Thalictrum</taxon>
    </lineage>
</organism>
<dbReference type="EMBL" id="JABWDY010024566">
    <property type="protein sequence ID" value="KAF5190149.1"/>
    <property type="molecule type" value="Genomic_DNA"/>
</dbReference>
<dbReference type="GO" id="GO:0004519">
    <property type="term" value="F:endonuclease activity"/>
    <property type="evidence" value="ECO:0007669"/>
    <property type="project" value="InterPro"/>
</dbReference>
<dbReference type="Proteomes" id="UP000554482">
    <property type="component" value="Unassembled WGS sequence"/>
</dbReference>
<dbReference type="OrthoDB" id="1906115at2759"/>
<name>A0A7J6VYE3_THATH</name>
<dbReference type="AlphaFoldDB" id="A0A7J6VYE3"/>
<dbReference type="Gene3D" id="3.60.10.10">
    <property type="entry name" value="Endonuclease/exonuclease/phosphatase"/>
    <property type="match status" value="1"/>
</dbReference>
<feature type="region of interest" description="Disordered" evidence="1">
    <location>
        <begin position="39"/>
        <end position="68"/>
    </location>
</feature>
<keyword evidence="3" id="KW-1185">Reference proteome</keyword>
<dbReference type="GO" id="GO:0006281">
    <property type="term" value="P:DNA repair"/>
    <property type="evidence" value="ECO:0007669"/>
    <property type="project" value="InterPro"/>
</dbReference>
<feature type="compositionally biased region" description="Basic and acidic residues" evidence="1">
    <location>
        <begin position="55"/>
        <end position="68"/>
    </location>
</feature>